<keyword evidence="2" id="KW-1185">Reference proteome</keyword>
<evidence type="ECO:0000313" key="2">
    <source>
        <dbReference type="Proteomes" id="UP001417504"/>
    </source>
</evidence>
<comment type="caution">
    <text evidence="1">The sequence shown here is derived from an EMBL/GenBank/DDBJ whole genome shotgun (WGS) entry which is preliminary data.</text>
</comment>
<evidence type="ECO:0000313" key="1">
    <source>
        <dbReference type="EMBL" id="KAK9090290.1"/>
    </source>
</evidence>
<dbReference type="Proteomes" id="UP001417504">
    <property type="component" value="Unassembled WGS sequence"/>
</dbReference>
<dbReference type="AlphaFoldDB" id="A0AAP0EDT6"/>
<sequence length="515" mass="58082">MVKFNQIRILEKLEEVKKTLQTSTQSQNPYELFYNIVKEGHQIYLNNGSLAALDHILAFDIQRPIGDLNEFHIITFNQIRILECLKEIKKSLNIIDQSLTPYELFYQVVRRGHQLYLSIGSLVSLDLVFASDIQRPMKGFKEWRMITFNQIRILEELSGIMNKSLLSNTQSQSFHILHFQVKEGHQIYHGNGSLVGLDQMLAFDIQRPLGDYKEWRMVTFNQIRILEELKEIKQSSHLLIRPSQSSYKRAIKVLALDEVLAFDIQKPAGGFLEWHIVTFNQIRILEELNAIKKSLPAITTIIAEWSKLKEGEHALQEKRDTETKEGVVIDVIKKSESVDVKVGARADAKESTVVVDVIKKSESVVVKEGARADSKQSIVDVIKKTGSDVDVKESDQTDAKEGIVVVNAIKKSESVDVKDGAQADAKVSTVVVDITKKGSSTTSEDVKEGARVDGKESVYWVDVKEGKPGNTTTISTERTEVKEGARVDVKTTERVNIEETVSVNGKVTSVRKWFG</sequence>
<name>A0AAP0EDT6_9MAGN</name>
<gene>
    <name evidence="1" type="ORF">Sjap_023467</name>
</gene>
<dbReference type="EMBL" id="JBBNAE010000010">
    <property type="protein sequence ID" value="KAK9090290.1"/>
    <property type="molecule type" value="Genomic_DNA"/>
</dbReference>
<accession>A0AAP0EDT6</accession>
<reference evidence="1 2" key="1">
    <citation type="submission" date="2024-01" db="EMBL/GenBank/DDBJ databases">
        <title>Genome assemblies of Stephania.</title>
        <authorList>
            <person name="Yang L."/>
        </authorList>
    </citation>
    <scope>NUCLEOTIDE SEQUENCE [LARGE SCALE GENOMIC DNA]</scope>
    <source>
        <strain evidence="1">QJT</strain>
        <tissue evidence="1">Leaf</tissue>
    </source>
</reference>
<protein>
    <submittedName>
        <fullName evidence="1">Uncharacterized protein</fullName>
    </submittedName>
</protein>
<proteinExistence type="predicted"/>
<organism evidence="1 2">
    <name type="scientific">Stephania japonica</name>
    <dbReference type="NCBI Taxonomy" id="461633"/>
    <lineage>
        <taxon>Eukaryota</taxon>
        <taxon>Viridiplantae</taxon>
        <taxon>Streptophyta</taxon>
        <taxon>Embryophyta</taxon>
        <taxon>Tracheophyta</taxon>
        <taxon>Spermatophyta</taxon>
        <taxon>Magnoliopsida</taxon>
        <taxon>Ranunculales</taxon>
        <taxon>Menispermaceae</taxon>
        <taxon>Menispermoideae</taxon>
        <taxon>Cissampelideae</taxon>
        <taxon>Stephania</taxon>
    </lineage>
</organism>